<organism evidence="5 6">
    <name type="scientific">Christiangramia crocea</name>
    <dbReference type="NCBI Taxonomy" id="2904124"/>
    <lineage>
        <taxon>Bacteria</taxon>
        <taxon>Pseudomonadati</taxon>
        <taxon>Bacteroidota</taxon>
        <taxon>Flavobacteriia</taxon>
        <taxon>Flavobacteriales</taxon>
        <taxon>Flavobacteriaceae</taxon>
        <taxon>Christiangramia</taxon>
    </lineage>
</organism>
<dbReference type="Gene3D" id="2.60.120.10">
    <property type="entry name" value="Jelly Rolls"/>
    <property type="match status" value="1"/>
</dbReference>
<dbReference type="PROSITE" id="PS50042">
    <property type="entry name" value="CNMP_BINDING_3"/>
    <property type="match status" value="1"/>
</dbReference>
<name>A0A9X1UWR3_9FLAO</name>
<dbReference type="CDD" id="cd00038">
    <property type="entry name" value="CAP_ED"/>
    <property type="match status" value="1"/>
</dbReference>
<evidence type="ECO:0000259" key="4">
    <source>
        <dbReference type="PROSITE" id="PS50042"/>
    </source>
</evidence>
<sequence>MIPSDLLLKNGAIIKSFSKNDFVFKEGQKANYYFQIVSGEVKMNNILESGKEFIQSFFKPPQSFGEPPLFTDIDYPANAIATTKSEIILLKKASFIKLLKSQPEIHLKITTALAHRLYYKSIMATEISYQEPEHRVLRLLDYLKYNIYNLNEPFSFKVGLTRQEIADLTGLRVETVIRTTRNLQKKNELKIKNRKLYR</sequence>
<dbReference type="InterPro" id="IPR050397">
    <property type="entry name" value="Env_Response_Regulators"/>
</dbReference>
<keyword evidence="2" id="KW-0238">DNA-binding</keyword>
<dbReference type="GO" id="GO:0005829">
    <property type="term" value="C:cytosol"/>
    <property type="evidence" value="ECO:0007669"/>
    <property type="project" value="TreeGrafter"/>
</dbReference>
<dbReference type="SUPFAM" id="SSF46785">
    <property type="entry name" value="Winged helix' DNA-binding domain"/>
    <property type="match status" value="1"/>
</dbReference>
<dbReference type="Proteomes" id="UP001139344">
    <property type="component" value="Unassembled WGS sequence"/>
</dbReference>
<feature type="domain" description="Cyclic nucleotide-binding" evidence="4">
    <location>
        <begin position="15"/>
        <end position="116"/>
    </location>
</feature>
<dbReference type="PANTHER" id="PTHR24567:SF26">
    <property type="entry name" value="REGULATORY PROTEIN YEIL"/>
    <property type="match status" value="1"/>
</dbReference>
<dbReference type="EMBL" id="JAJSON010000013">
    <property type="protein sequence ID" value="MCG9970909.1"/>
    <property type="molecule type" value="Genomic_DNA"/>
</dbReference>
<dbReference type="AlphaFoldDB" id="A0A9X1UWR3"/>
<reference evidence="5" key="1">
    <citation type="submission" date="2021-12" db="EMBL/GenBank/DDBJ databases">
        <title>Description of Gramella crocea sp. nov., a new bacterium isolated from activated sludge.</title>
        <authorList>
            <person name="Zhang X."/>
        </authorList>
    </citation>
    <scope>NUCLEOTIDE SEQUENCE</scope>
    <source>
        <strain evidence="5">YB25</strain>
    </source>
</reference>
<evidence type="ECO:0000256" key="2">
    <source>
        <dbReference type="ARBA" id="ARBA00023125"/>
    </source>
</evidence>
<protein>
    <submittedName>
        <fullName evidence="5">Crp/Fnr family transcriptional regulator</fullName>
    </submittedName>
</protein>
<dbReference type="InterPro" id="IPR012318">
    <property type="entry name" value="HTH_CRP"/>
</dbReference>
<dbReference type="RefSeq" id="WP_240096687.1">
    <property type="nucleotide sequence ID" value="NZ_JAJSON010000013.1"/>
</dbReference>
<evidence type="ECO:0000256" key="1">
    <source>
        <dbReference type="ARBA" id="ARBA00023015"/>
    </source>
</evidence>
<gene>
    <name evidence="5" type="ORF">LU635_04600</name>
</gene>
<evidence type="ECO:0000313" key="6">
    <source>
        <dbReference type="Proteomes" id="UP001139344"/>
    </source>
</evidence>
<dbReference type="Pfam" id="PF13545">
    <property type="entry name" value="HTH_Crp_2"/>
    <property type="match status" value="1"/>
</dbReference>
<dbReference type="InterPro" id="IPR000595">
    <property type="entry name" value="cNMP-bd_dom"/>
</dbReference>
<dbReference type="Pfam" id="PF00027">
    <property type="entry name" value="cNMP_binding"/>
    <property type="match status" value="1"/>
</dbReference>
<dbReference type="GO" id="GO:0003700">
    <property type="term" value="F:DNA-binding transcription factor activity"/>
    <property type="evidence" value="ECO:0007669"/>
    <property type="project" value="TreeGrafter"/>
</dbReference>
<dbReference type="InterPro" id="IPR036390">
    <property type="entry name" value="WH_DNA-bd_sf"/>
</dbReference>
<proteinExistence type="predicted"/>
<keyword evidence="3" id="KW-0804">Transcription</keyword>
<keyword evidence="6" id="KW-1185">Reference proteome</keyword>
<dbReference type="PANTHER" id="PTHR24567">
    <property type="entry name" value="CRP FAMILY TRANSCRIPTIONAL REGULATORY PROTEIN"/>
    <property type="match status" value="1"/>
</dbReference>
<evidence type="ECO:0000313" key="5">
    <source>
        <dbReference type="EMBL" id="MCG9970909.1"/>
    </source>
</evidence>
<comment type="caution">
    <text evidence="5">The sequence shown here is derived from an EMBL/GenBank/DDBJ whole genome shotgun (WGS) entry which is preliminary data.</text>
</comment>
<accession>A0A9X1UWR3</accession>
<keyword evidence="1" id="KW-0805">Transcription regulation</keyword>
<dbReference type="SUPFAM" id="SSF51206">
    <property type="entry name" value="cAMP-binding domain-like"/>
    <property type="match status" value="1"/>
</dbReference>
<dbReference type="InterPro" id="IPR014710">
    <property type="entry name" value="RmlC-like_jellyroll"/>
</dbReference>
<evidence type="ECO:0000256" key="3">
    <source>
        <dbReference type="ARBA" id="ARBA00023163"/>
    </source>
</evidence>
<dbReference type="GO" id="GO:0003677">
    <property type="term" value="F:DNA binding"/>
    <property type="evidence" value="ECO:0007669"/>
    <property type="project" value="UniProtKB-KW"/>
</dbReference>
<dbReference type="InterPro" id="IPR018490">
    <property type="entry name" value="cNMP-bd_dom_sf"/>
</dbReference>
<dbReference type="SMART" id="SM00100">
    <property type="entry name" value="cNMP"/>
    <property type="match status" value="1"/>
</dbReference>